<organism evidence="1 2">
    <name type="scientific">Frateuria aurantia (strain ATCC 33424 / DSM 6220 / KCTC 2777 / LMG 1558 / NBRC 3245 / NCIMB 13370)</name>
    <name type="common">Acetobacter aurantius</name>
    <dbReference type="NCBI Taxonomy" id="767434"/>
    <lineage>
        <taxon>Bacteria</taxon>
        <taxon>Pseudomonadati</taxon>
        <taxon>Pseudomonadota</taxon>
        <taxon>Gammaproteobacteria</taxon>
        <taxon>Lysobacterales</taxon>
        <taxon>Rhodanobacteraceae</taxon>
        <taxon>Frateuria</taxon>
    </lineage>
</organism>
<dbReference type="STRING" id="767434.Fraau_2513"/>
<dbReference type="InterPro" id="IPR027961">
    <property type="entry name" value="DUF4442"/>
</dbReference>
<dbReference type="HOGENOM" id="CLU_116159_0_0_6"/>
<proteinExistence type="predicted"/>
<dbReference type="Proteomes" id="UP000005234">
    <property type="component" value="Chromosome"/>
</dbReference>
<dbReference type="RefSeq" id="WP_014403875.1">
    <property type="nucleotide sequence ID" value="NC_017033.1"/>
</dbReference>
<gene>
    <name evidence="1" type="ordered locus">Fraau_2513</name>
</gene>
<dbReference type="InterPro" id="IPR029069">
    <property type="entry name" value="HotDog_dom_sf"/>
</dbReference>
<dbReference type="EMBL" id="CP003350">
    <property type="protein sequence ID" value="AFC86872.1"/>
    <property type="molecule type" value="Genomic_DNA"/>
</dbReference>
<dbReference type="KEGG" id="fau:Fraau_2513"/>
<dbReference type="SUPFAM" id="SSF54637">
    <property type="entry name" value="Thioesterase/thiol ester dehydrase-isomerase"/>
    <property type="match status" value="1"/>
</dbReference>
<dbReference type="Gene3D" id="3.10.129.10">
    <property type="entry name" value="Hotdog Thioesterase"/>
    <property type="match status" value="1"/>
</dbReference>
<evidence type="ECO:0008006" key="3">
    <source>
        <dbReference type="Google" id="ProtNLM"/>
    </source>
</evidence>
<accession>H8L6Q6</accession>
<keyword evidence="2" id="KW-1185">Reference proteome</keyword>
<reference evidence="1" key="1">
    <citation type="submission" date="2012-02" db="EMBL/GenBank/DDBJ databases">
        <title>The complete genome of Frateuria aurantia DSM 6220.</title>
        <authorList>
            <consortium name="US DOE Joint Genome Institute (JGI-PGF)"/>
            <person name="Lucas S."/>
            <person name="Copeland A."/>
            <person name="Lapidus A."/>
            <person name="Glavina del Rio T."/>
            <person name="Dalin E."/>
            <person name="Tice H."/>
            <person name="Bruce D."/>
            <person name="Goodwin L."/>
            <person name="Pitluck S."/>
            <person name="Peters L."/>
            <person name="Ovchinnikova G."/>
            <person name="Teshima H."/>
            <person name="Kyrpides N."/>
            <person name="Mavromatis K."/>
            <person name="Ivanova N."/>
            <person name="Brettin T."/>
            <person name="Detter J.C."/>
            <person name="Han C."/>
            <person name="Larimer F."/>
            <person name="Land M."/>
            <person name="Hauser L."/>
            <person name="Markowitz V."/>
            <person name="Cheng J.-F."/>
            <person name="Hugenholtz P."/>
            <person name="Woyke T."/>
            <person name="Wu D."/>
            <person name="Brambilla E."/>
            <person name="Klenk H.-P."/>
            <person name="Eisen J.A."/>
        </authorList>
    </citation>
    <scope>NUCLEOTIDE SEQUENCE</scope>
    <source>
        <strain evidence="1">DSM 6220</strain>
    </source>
</reference>
<dbReference type="eggNOG" id="COG2050">
    <property type="taxonomic scope" value="Bacteria"/>
</dbReference>
<dbReference type="OrthoDB" id="9814774at2"/>
<evidence type="ECO:0000313" key="1">
    <source>
        <dbReference type="EMBL" id="AFC86872.1"/>
    </source>
</evidence>
<dbReference type="AlphaFoldDB" id="H8L6Q6"/>
<dbReference type="Pfam" id="PF14539">
    <property type="entry name" value="DUF4442"/>
    <property type="match status" value="1"/>
</dbReference>
<name>H8L6Q6_FRAAD</name>
<sequence length="150" mass="17434">MKPANFRRLINLWPPYLLNSIRVQSIARDWSEARVVLHLRPWNRNIMRTQFGGNLFAMIDPMPMLLAMRQLGTHYHVWDKAAEIDFVAPGRSHVHATIRMPACAMDEIRSAAQTGDKVLRWFDIDICHADGSPVAHVRKQLYVRLKSQHR</sequence>
<protein>
    <recommendedName>
        <fullName evidence="3">Thioesterase</fullName>
    </recommendedName>
</protein>
<evidence type="ECO:0000313" key="2">
    <source>
        <dbReference type="Proteomes" id="UP000005234"/>
    </source>
</evidence>